<evidence type="ECO:0000256" key="1">
    <source>
        <dbReference type="ARBA" id="ARBA00004141"/>
    </source>
</evidence>
<dbReference type="EMBL" id="BLLK01000051">
    <property type="protein sequence ID" value="GFH56218.1"/>
    <property type="molecule type" value="Genomic_DNA"/>
</dbReference>
<comment type="subcellular location">
    <subcellularLocation>
        <location evidence="1">Membrane</location>
        <topology evidence="1">Multi-pass membrane protein</topology>
    </subcellularLocation>
</comment>
<name>A0AAD3D215_9STRA</name>
<dbReference type="PANTHER" id="PTHR23112:SF0">
    <property type="entry name" value="TRANSMEMBRANE PROTEIN 116"/>
    <property type="match status" value="1"/>
</dbReference>
<evidence type="ECO:0000256" key="3">
    <source>
        <dbReference type="ARBA" id="ARBA00022989"/>
    </source>
</evidence>
<evidence type="ECO:0008006" key="9">
    <source>
        <dbReference type="Google" id="ProtNLM"/>
    </source>
</evidence>
<dbReference type="Proteomes" id="UP001054902">
    <property type="component" value="Unassembled WGS sequence"/>
</dbReference>
<gene>
    <name evidence="7" type="ORF">CTEN210_12694</name>
</gene>
<feature type="transmembrane region" description="Helical" evidence="6">
    <location>
        <begin position="127"/>
        <end position="148"/>
    </location>
</feature>
<evidence type="ECO:0000256" key="6">
    <source>
        <dbReference type="SAM" id="Phobius"/>
    </source>
</evidence>
<comment type="caution">
    <text evidence="7">The sequence shown here is derived from an EMBL/GenBank/DDBJ whole genome shotgun (WGS) entry which is preliminary data.</text>
</comment>
<dbReference type="GO" id="GO:0005886">
    <property type="term" value="C:plasma membrane"/>
    <property type="evidence" value="ECO:0007669"/>
    <property type="project" value="TreeGrafter"/>
</dbReference>
<feature type="transmembrane region" description="Helical" evidence="6">
    <location>
        <begin position="84"/>
        <end position="107"/>
    </location>
</feature>
<feature type="transmembrane region" description="Helical" evidence="6">
    <location>
        <begin position="394"/>
        <end position="413"/>
    </location>
</feature>
<feature type="compositionally biased region" description="Polar residues" evidence="5">
    <location>
        <begin position="335"/>
        <end position="347"/>
    </location>
</feature>
<protein>
    <recommendedName>
        <fullName evidence="9">G-protein coupled receptors family 1 profile domain-containing protein</fullName>
    </recommendedName>
</protein>
<keyword evidence="4 6" id="KW-0472">Membrane</keyword>
<reference evidence="7 8" key="1">
    <citation type="journal article" date="2021" name="Sci. Rep.">
        <title>The genome of the diatom Chaetoceros tenuissimus carries an ancient integrated fragment of an extant virus.</title>
        <authorList>
            <person name="Hongo Y."/>
            <person name="Kimura K."/>
            <person name="Takaki Y."/>
            <person name="Yoshida Y."/>
            <person name="Baba S."/>
            <person name="Kobayashi G."/>
            <person name="Nagasaki K."/>
            <person name="Hano T."/>
            <person name="Tomaru Y."/>
        </authorList>
    </citation>
    <scope>NUCLEOTIDE SEQUENCE [LARGE SCALE GENOMIC DNA]</scope>
    <source>
        <strain evidence="7 8">NIES-3715</strain>
    </source>
</reference>
<dbReference type="GO" id="GO:0004930">
    <property type="term" value="F:G protein-coupled receptor activity"/>
    <property type="evidence" value="ECO:0007669"/>
    <property type="project" value="TreeGrafter"/>
</dbReference>
<accession>A0AAD3D215</accession>
<organism evidence="7 8">
    <name type="scientific">Chaetoceros tenuissimus</name>
    <dbReference type="NCBI Taxonomy" id="426638"/>
    <lineage>
        <taxon>Eukaryota</taxon>
        <taxon>Sar</taxon>
        <taxon>Stramenopiles</taxon>
        <taxon>Ochrophyta</taxon>
        <taxon>Bacillariophyta</taxon>
        <taxon>Coscinodiscophyceae</taxon>
        <taxon>Chaetocerotophycidae</taxon>
        <taxon>Chaetocerotales</taxon>
        <taxon>Chaetocerotaceae</taxon>
        <taxon>Chaetoceros</taxon>
    </lineage>
</organism>
<feature type="region of interest" description="Disordered" evidence="5">
    <location>
        <begin position="307"/>
        <end position="347"/>
    </location>
</feature>
<feature type="compositionally biased region" description="Polar residues" evidence="5">
    <location>
        <begin position="236"/>
        <end position="253"/>
    </location>
</feature>
<feature type="transmembrane region" description="Helical" evidence="6">
    <location>
        <begin position="43"/>
        <end position="64"/>
    </location>
</feature>
<feature type="transmembrane region" description="Helical" evidence="6">
    <location>
        <begin position="363"/>
        <end position="382"/>
    </location>
</feature>
<evidence type="ECO:0000313" key="8">
    <source>
        <dbReference type="Proteomes" id="UP001054902"/>
    </source>
</evidence>
<sequence length="473" mass="53628">MVFLQGQIIKEVASTISLIASGTIITMIVRNKNGGLKSPYSRIIFGLSFGDVLFSLGFIFGPIAAPKDTPDNLWAAGNTASCEFVGFLFNFMSIVPFYSAFLTYYFYKRVVRKVSRSTFAYRTEAKLHVFIWMYAVIGGFVALGLDYFNPSRKGSMCLMIEYPLSCHSSEDPDACERGNKWTTPIGAIYQVCIPTVFSFFCILVNLSKFTYYIWKEERMIVLMQESRHKDSHTPFPISSKQEPSVGTHQRAGSSVLRSSIASDATLQNHRAINVEQLPNTISHQSNEIHTASKADVEEFGSDQPFLFSEQKKQESSRSLGRDSTPVMTGNKFELDQSTSQSLPTTNDQQVGHDLAKRALVQSFLYILSFLLACSIPLISQIYRIIHKSRVPNWTFLVISLFAPLGGFFNILIYTRPKIQSIRKLFPCYEKSPWVKLFFMVIFHGGEVPDEISDEKLMDVEKRKKNIKKEKNKH</sequence>
<evidence type="ECO:0000256" key="2">
    <source>
        <dbReference type="ARBA" id="ARBA00022692"/>
    </source>
</evidence>
<feature type="transmembrane region" description="Helical" evidence="6">
    <location>
        <begin position="187"/>
        <end position="214"/>
    </location>
</feature>
<keyword evidence="8" id="KW-1185">Reference proteome</keyword>
<dbReference type="PANTHER" id="PTHR23112">
    <property type="entry name" value="G PROTEIN-COUPLED RECEPTOR 157-RELATED"/>
    <property type="match status" value="1"/>
</dbReference>
<dbReference type="AlphaFoldDB" id="A0AAD3D215"/>
<keyword evidence="3 6" id="KW-1133">Transmembrane helix</keyword>
<keyword evidence="2 6" id="KW-0812">Transmembrane</keyword>
<dbReference type="GO" id="GO:0007189">
    <property type="term" value="P:adenylate cyclase-activating G protein-coupled receptor signaling pathway"/>
    <property type="evidence" value="ECO:0007669"/>
    <property type="project" value="TreeGrafter"/>
</dbReference>
<proteinExistence type="predicted"/>
<dbReference type="SUPFAM" id="SSF81321">
    <property type="entry name" value="Family A G protein-coupled receptor-like"/>
    <property type="match status" value="1"/>
</dbReference>
<feature type="region of interest" description="Disordered" evidence="5">
    <location>
        <begin position="231"/>
        <end position="253"/>
    </location>
</feature>
<evidence type="ECO:0000256" key="4">
    <source>
        <dbReference type="ARBA" id="ARBA00023136"/>
    </source>
</evidence>
<dbReference type="Gene3D" id="1.20.1070.10">
    <property type="entry name" value="Rhodopsin 7-helix transmembrane proteins"/>
    <property type="match status" value="1"/>
</dbReference>
<evidence type="ECO:0000256" key="5">
    <source>
        <dbReference type="SAM" id="MobiDB-lite"/>
    </source>
</evidence>
<evidence type="ECO:0000313" key="7">
    <source>
        <dbReference type="EMBL" id="GFH56218.1"/>
    </source>
</evidence>